<feature type="signal peptide" evidence="2">
    <location>
        <begin position="1"/>
        <end position="22"/>
    </location>
</feature>
<evidence type="ECO:0000313" key="4">
    <source>
        <dbReference type="Proteomes" id="UP000824540"/>
    </source>
</evidence>
<accession>A0A8T2MW69</accession>
<dbReference type="Gene3D" id="2.60.40.10">
    <property type="entry name" value="Immunoglobulins"/>
    <property type="match status" value="1"/>
</dbReference>
<gene>
    <name evidence="3" type="ORF">JZ751_028602</name>
</gene>
<dbReference type="Proteomes" id="UP000824540">
    <property type="component" value="Unassembled WGS sequence"/>
</dbReference>
<evidence type="ECO:0000313" key="3">
    <source>
        <dbReference type="EMBL" id="KAG9329918.1"/>
    </source>
</evidence>
<dbReference type="AlphaFoldDB" id="A0A8T2MW69"/>
<comment type="caution">
    <text evidence="3">The sequence shown here is derived from an EMBL/GenBank/DDBJ whole genome shotgun (WGS) entry which is preliminary data.</text>
</comment>
<organism evidence="3 4">
    <name type="scientific">Albula glossodonta</name>
    <name type="common">roundjaw bonefish</name>
    <dbReference type="NCBI Taxonomy" id="121402"/>
    <lineage>
        <taxon>Eukaryota</taxon>
        <taxon>Metazoa</taxon>
        <taxon>Chordata</taxon>
        <taxon>Craniata</taxon>
        <taxon>Vertebrata</taxon>
        <taxon>Euteleostomi</taxon>
        <taxon>Actinopterygii</taxon>
        <taxon>Neopterygii</taxon>
        <taxon>Teleostei</taxon>
        <taxon>Albuliformes</taxon>
        <taxon>Albulidae</taxon>
        <taxon>Albula</taxon>
    </lineage>
</organism>
<evidence type="ECO:0008006" key="5">
    <source>
        <dbReference type="Google" id="ProtNLM"/>
    </source>
</evidence>
<dbReference type="EMBL" id="JAFBMS010000842">
    <property type="protein sequence ID" value="KAG9329918.1"/>
    <property type="molecule type" value="Genomic_DNA"/>
</dbReference>
<reference evidence="3" key="1">
    <citation type="thesis" date="2021" institute="BYU ScholarsArchive" country="Provo, UT, USA">
        <title>Applications of and Algorithms for Genome Assembly and Genomic Analyses with an Emphasis on Marine Teleosts.</title>
        <authorList>
            <person name="Pickett B.D."/>
        </authorList>
    </citation>
    <scope>NUCLEOTIDE SEQUENCE</scope>
    <source>
        <strain evidence="3">HI-2016</strain>
    </source>
</reference>
<feature type="region of interest" description="Disordered" evidence="1">
    <location>
        <begin position="101"/>
        <end position="126"/>
    </location>
</feature>
<dbReference type="InterPro" id="IPR013783">
    <property type="entry name" value="Ig-like_fold"/>
</dbReference>
<keyword evidence="4" id="KW-1185">Reference proteome</keyword>
<name>A0A8T2MW69_9TELE</name>
<evidence type="ECO:0000256" key="2">
    <source>
        <dbReference type="SAM" id="SignalP"/>
    </source>
</evidence>
<protein>
    <recommendedName>
        <fullName evidence="5">Ig-like domain-containing protein</fullName>
    </recommendedName>
</protein>
<proteinExistence type="predicted"/>
<feature type="chain" id="PRO_5035858759" description="Ig-like domain-containing protein" evidence="2">
    <location>
        <begin position="23"/>
        <end position="126"/>
    </location>
</feature>
<feature type="non-terminal residue" evidence="3">
    <location>
        <position position="1"/>
    </location>
</feature>
<dbReference type="OrthoDB" id="8529748at2759"/>
<evidence type="ECO:0000256" key="1">
    <source>
        <dbReference type="SAM" id="MobiDB-lite"/>
    </source>
</evidence>
<keyword evidence="2" id="KW-0732">Signal</keyword>
<sequence length="126" mass="13381">MRIPAPLSAWTVLALSVGPSSVKISGPKPAIQGEGNDYVCSAECIPPCTYSWFVDGDDLNMHRTKLTVIAGQRKPFTLECTALNPESGEIRIHGIETQDSSVPRVQCGAAGPPGLVEEETQSQSGE</sequence>